<dbReference type="PANTHER" id="PTHR43639:SF1">
    <property type="entry name" value="SHORT-CHAIN DEHYDROGENASE_REDUCTASE FAMILY PROTEIN"/>
    <property type="match status" value="1"/>
</dbReference>
<dbReference type="Gene3D" id="3.40.50.720">
    <property type="entry name" value="NAD(P)-binding Rossmann-like Domain"/>
    <property type="match status" value="1"/>
</dbReference>
<dbReference type="NCBIfam" id="NF005559">
    <property type="entry name" value="PRK07231.1"/>
    <property type="match status" value="1"/>
</dbReference>
<dbReference type="Pfam" id="PF13561">
    <property type="entry name" value="adh_short_C2"/>
    <property type="match status" value="1"/>
</dbReference>
<accession>A0A840NI92</accession>
<sequence>MTLNNSNRLQGKVALVTGAAKGIGAGIAKEFAAAGASVVVNYASDAEGAQKVVSHIRDSGGTAVAVQGDVSAREDVERVFGEVVHTYGRLDVVVNNAAVYFAEPVEDASQEHISHQLSVNVLGPILTVQEALKHFGPDGGSIINIGSLDSARAVPGMSVYAATKGAVDAFTRVLAAELGPRGVRVNTLAPGGVETEGIHAAGFMGSDAEKEMIERTPLGRMGQPQDLARVAVFFASDDAAWVTGERLTASGGLRS</sequence>
<dbReference type="GO" id="GO:0004316">
    <property type="term" value="F:3-oxoacyl-[acyl-carrier-protein] reductase (NADPH) activity"/>
    <property type="evidence" value="ECO:0007669"/>
    <property type="project" value="UniProtKB-EC"/>
</dbReference>
<organism evidence="4 5">
    <name type="scientific">Saccharopolyspora gloriosae</name>
    <dbReference type="NCBI Taxonomy" id="455344"/>
    <lineage>
        <taxon>Bacteria</taxon>
        <taxon>Bacillati</taxon>
        <taxon>Actinomycetota</taxon>
        <taxon>Actinomycetes</taxon>
        <taxon>Pseudonocardiales</taxon>
        <taxon>Pseudonocardiaceae</taxon>
        <taxon>Saccharopolyspora</taxon>
    </lineage>
</organism>
<protein>
    <submittedName>
        <fullName evidence="4">3-oxoacyl-[acyl-carrier protein] reductase</fullName>
        <ecNumber evidence="4">1.1.1.100</ecNumber>
    </submittedName>
</protein>
<dbReference type="EMBL" id="JACHIV010000001">
    <property type="protein sequence ID" value="MBB5067987.1"/>
    <property type="molecule type" value="Genomic_DNA"/>
</dbReference>
<dbReference type="Proteomes" id="UP000580474">
    <property type="component" value="Unassembled WGS sequence"/>
</dbReference>
<gene>
    <name evidence="4" type="ORF">BJ969_001075</name>
</gene>
<dbReference type="PRINTS" id="PR00080">
    <property type="entry name" value="SDRFAMILY"/>
</dbReference>
<dbReference type="InterPro" id="IPR057326">
    <property type="entry name" value="KR_dom"/>
</dbReference>
<comment type="caution">
    <text evidence="4">The sequence shown here is derived from an EMBL/GenBank/DDBJ whole genome shotgun (WGS) entry which is preliminary data.</text>
</comment>
<dbReference type="PRINTS" id="PR00081">
    <property type="entry name" value="GDHRDH"/>
</dbReference>
<dbReference type="RefSeq" id="WP_184477760.1">
    <property type="nucleotide sequence ID" value="NZ_JACHIV010000001.1"/>
</dbReference>
<dbReference type="SUPFAM" id="SSF51735">
    <property type="entry name" value="NAD(P)-binding Rossmann-fold domains"/>
    <property type="match status" value="1"/>
</dbReference>
<dbReference type="EC" id="1.1.1.100" evidence="4"/>
<evidence type="ECO:0000256" key="2">
    <source>
        <dbReference type="ARBA" id="ARBA00023002"/>
    </source>
</evidence>
<name>A0A840NI92_9PSEU</name>
<dbReference type="InterPro" id="IPR036291">
    <property type="entry name" value="NAD(P)-bd_dom_sf"/>
</dbReference>
<keyword evidence="2 4" id="KW-0560">Oxidoreductase</keyword>
<evidence type="ECO:0000259" key="3">
    <source>
        <dbReference type="SMART" id="SM00822"/>
    </source>
</evidence>
<reference evidence="4 5" key="1">
    <citation type="submission" date="2020-08" db="EMBL/GenBank/DDBJ databases">
        <title>Sequencing the genomes of 1000 actinobacteria strains.</title>
        <authorList>
            <person name="Klenk H.-P."/>
        </authorList>
    </citation>
    <scope>NUCLEOTIDE SEQUENCE [LARGE SCALE GENOMIC DNA]</scope>
    <source>
        <strain evidence="4 5">DSM 45582</strain>
    </source>
</reference>
<comment type="similarity">
    <text evidence="1">Belongs to the short-chain dehydrogenases/reductases (SDR) family.</text>
</comment>
<dbReference type="PROSITE" id="PS00061">
    <property type="entry name" value="ADH_SHORT"/>
    <property type="match status" value="1"/>
</dbReference>
<evidence type="ECO:0000256" key="1">
    <source>
        <dbReference type="ARBA" id="ARBA00006484"/>
    </source>
</evidence>
<feature type="domain" description="Ketoreductase" evidence="3">
    <location>
        <begin position="12"/>
        <end position="207"/>
    </location>
</feature>
<evidence type="ECO:0000313" key="5">
    <source>
        <dbReference type="Proteomes" id="UP000580474"/>
    </source>
</evidence>
<dbReference type="PANTHER" id="PTHR43639">
    <property type="entry name" value="OXIDOREDUCTASE, SHORT-CHAIN DEHYDROGENASE/REDUCTASE FAMILY (AFU_ORTHOLOGUE AFUA_5G02870)"/>
    <property type="match status" value="1"/>
</dbReference>
<dbReference type="InterPro" id="IPR002347">
    <property type="entry name" value="SDR_fam"/>
</dbReference>
<proteinExistence type="inferred from homology"/>
<dbReference type="FunFam" id="3.40.50.720:FF:000084">
    <property type="entry name" value="Short-chain dehydrogenase reductase"/>
    <property type="match status" value="1"/>
</dbReference>
<dbReference type="InterPro" id="IPR020904">
    <property type="entry name" value="Sc_DH/Rdtase_CS"/>
</dbReference>
<dbReference type="SMART" id="SM00822">
    <property type="entry name" value="PKS_KR"/>
    <property type="match status" value="1"/>
</dbReference>
<keyword evidence="5" id="KW-1185">Reference proteome</keyword>
<evidence type="ECO:0000313" key="4">
    <source>
        <dbReference type="EMBL" id="MBB5067987.1"/>
    </source>
</evidence>
<dbReference type="AlphaFoldDB" id="A0A840NI92"/>